<name>A0A6B9Y0Q8_9CAUD</name>
<evidence type="ECO:0000313" key="3">
    <source>
        <dbReference type="Proteomes" id="UP000465071"/>
    </source>
</evidence>
<organism evidence="2 3">
    <name type="scientific">Enterobacter phage vB_EclM_CIP9</name>
    <dbReference type="NCBI Taxonomy" id="2696340"/>
    <lineage>
        <taxon>Viruses</taxon>
        <taxon>Duplodnaviria</taxon>
        <taxon>Heunggongvirae</taxon>
        <taxon>Uroviricota</taxon>
        <taxon>Caudoviricetes</taxon>
        <taxon>Pantevenvirales</taxon>
        <taxon>Straboviridae</taxon>
        <taxon>Tevenvirinae</taxon>
        <taxon>Kanagawavirus</taxon>
        <taxon>Kanagawavirus cipnine</taxon>
    </lineage>
</organism>
<evidence type="ECO:0000313" key="2">
    <source>
        <dbReference type="EMBL" id="QHS01829.1"/>
    </source>
</evidence>
<evidence type="ECO:0000256" key="1">
    <source>
        <dbReference type="SAM" id="MobiDB-lite"/>
    </source>
</evidence>
<dbReference type="Proteomes" id="UP000465071">
    <property type="component" value="Segment"/>
</dbReference>
<proteinExistence type="predicted"/>
<reference evidence="3" key="1">
    <citation type="submission" date="2019-12" db="EMBL/GenBank/DDBJ databases">
        <authorList>
            <person name="Wang K."/>
            <person name="Tamayo M.G."/>
            <person name="Penner T.V."/>
            <person name="Cook B.W.M."/>
            <person name="Court D.A."/>
            <person name="Theriault S.S."/>
        </authorList>
    </citation>
    <scope>NUCLEOTIDE SEQUENCE [LARGE SCALE GENOMIC DNA]</scope>
</reference>
<feature type="compositionally biased region" description="Basic residues" evidence="1">
    <location>
        <begin position="126"/>
        <end position="142"/>
    </location>
</feature>
<keyword evidence="3" id="KW-1185">Reference proteome</keyword>
<feature type="compositionally biased region" description="Basic residues" evidence="1">
    <location>
        <begin position="101"/>
        <end position="116"/>
    </location>
</feature>
<protein>
    <submittedName>
        <fullName evidence="2">Prohead core protein</fullName>
    </submittedName>
</protein>
<accession>A0A6B9Y0Q8</accession>
<dbReference type="InterPro" id="IPR016415">
    <property type="entry name" value="Phage_T4_Gp68"/>
</dbReference>
<dbReference type="EMBL" id="MN882610">
    <property type="protein sequence ID" value="QHS01829.1"/>
    <property type="molecule type" value="Genomic_DNA"/>
</dbReference>
<sequence length="142" mass="16139">MYLLPESYELVTENVENLIPEAQGRFDSLSKALDKADINKLVENMFEDGDIDLAIALGSINEEMALNEFIVKHVSSRGDITRTKDIKTRQRNAYQTTGLSKAKRRQIARKATKTKRSNPSTQVRAERKRKKARAKRKAFGLS</sequence>
<gene>
    <name evidence="2" type="ORF">CPT_CIP9_293</name>
</gene>
<dbReference type="PIRSF" id="PIRSF004377">
    <property type="entry name" value="Phage_prohead_core"/>
    <property type="match status" value="1"/>
</dbReference>
<feature type="region of interest" description="Disordered" evidence="1">
    <location>
        <begin position="82"/>
        <end position="142"/>
    </location>
</feature>